<organism evidence="6 7">
    <name type="scientific">Haloferula rosea</name>
    <dbReference type="NCBI Taxonomy" id="490093"/>
    <lineage>
        <taxon>Bacteria</taxon>
        <taxon>Pseudomonadati</taxon>
        <taxon>Verrucomicrobiota</taxon>
        <taxon>Verrucomicrobiia</taxon>
        <taxon>Verrucomicrobiales</taxon>
        <taxon>Verrucomicrobiaceae</taxon>
        <taxon>Haloferula</taxon>
    </lineage>
</organism>
<gene>
    <name evidence="6" type="ORF">JIN81_13235</name>
</gene>
<dbReference type="GO" id="GO:0046872">
    <property type="term" value="F:metal ion binding"/>
    <property type="evidence" value="ECO:0007669"/>
    <property type="project" value="UniProtKB-KW"/>
</dbReference>
<evidence type="ECO:0000313" key="6">
    <source>
        <dbReference type="EMBL" id="MBK1827988.1"/>
    </source>
</evidence>
<dbReference type="InterPro" id="IPR013780">
    <property type="entry name" value="Glyco_hydro_b"/>
</dbReference>
<name>A0A934VC20_9BACT</name>
<evidence type="ECO:0000256" key="1">
    <source>
        <dbReference type="ARBA" id="ARBA00001913"/>
    </source>
</evidence>
<sequence length="634" mass="71219">MHRSARHLLLRLAGISLIAATALNARPQERSWAEDVIYFTMTDRFHDGDPANNIPEGSDRSLYDPAQENLDKYHGGDLRGLERAIQSGYFNALGVTAIWITPPVRNVWRSGYDLGGWKSGYHGYWAQDFLDIDPHLTSTESLAGTPYPPGKEGRMQHYRDFVRLAHAKGLKVVQDVVLNHAGPVFYYDANGNGKFEREQKDEWVQPYKRDGFHQNARWGDVPEWNMQRTAPFATTRLLGRDVKSSGVLGELSSYGRKGFSWESLGKSDGEEVMCDFFSLRDFWTEPGSEHFDRLVDEFVEIYHFYLTEVGVDGLRLDTVKHAHHGFWDAFTERLRKRLGPAAREKIIFGEVYDGNPAKLGQYTWRSDAATNPEPCIDSLLAFQLCFAMREYLRQPGNQYGSPRSIEGAMLAFAEGRFDDGRYYYNRSPGPDGLNSLQKSITFIENHDGLNRFRVNSVTERRHQLAQAMVMTLPGIPCLYYGAETGMHDTKGKIGEDGETGRMTLWERDAAPSLATVRQQNSFSTIARLASARQKVAALREGEFRPLWTDSGDRTTDDGIFAFARVMPDTRQSVVVAFNASDQDGKTGPLDLNRIFPEGFTLRAQSLVGEAPDPVGGNELAVPANSAVLYRVGAP</sequence>
<dbReference type="PANTHER" id="PTHR10357">
    <property type="entry name" value="ALPHA-AMYLASE FAMILY MEMBER"/>
    <property type="match status" value="1"/>
</dbReference>
<comment type="cofactor">
    <cofactor evidence="1">
        <name>Ca(2+)</name>
        <dbReference type="ChEBI" id="CHEBI:29108"/>
    </cofactor>
</comment>
<evidence type="ECO:0000256" key="4">
    <source>
        <dbReference type="SAM" id="SignalP"/>
    </source>
</evidence>
<dbReference type="Proteomes" id="UP000658278">
    <property type="component" value="Unassembled WGS sequence"/>
</dbReference>
<dbReference type="InterPro" id="IPR006047">
    <property type="entry name" value="GH13_cat_dom"/>
</dbReference>
<reference evidence="6" key="1">
    <citation type="submission" date="2021-01" db="EMBL/GenBank/DDBJ databases">
        <title>Modified the classification status of verrucomicrobia.</title>
        <authorList>
            <person name="Feng X."/>
        </authorList>
    </citation>
    <scope>NUCLEOTIDE SEQUENCE</scope>
    <source>
        <strain evidence="6">KCTC 22201</strain>
    </source>
</reference>
<evidence type="ECO:0000259" key="5">
    <source>
        <dbReference type="SMART" id="SM00642"/>
    </source>
</evidence>
<accession>A0A934VC20</accession>
<dbReference type="Gene3D" id="3.20.20.80">
    <property type="entry name" value="Glycosidases"/>
    <property type="match status" value="2"/>
</dbReference>
<dbReference type="Pfam" id="PF00128">
    <property type="entry name" value="Alpha-amylase"/>
    <property type="match status" value="1"/>
</dbReference>
<dbReference type="PANTHER" id="PTHR10357:SF215">
    <property type="entry name" value="ALPHA-AMYLASE 1"/>
    <property type="match status" value="1"/>
</dbReference>
<dbReference type="SMART" id="SM00642">
    <property type="entry name" value="Aamy"/>
    <property type="match status" value="1"/>
</dbReference>
<feature type="domain" description="Glycosyl hydrolase family 13 catalytic" evidence="5">
    <location>
        <begin position="39"/>
        <end position="532"/>
    </location>
</feature>
<keyword evidence="7" id="KW-1185">Reference proteome</keyword>
<evidence type="ECO:0000256" key="2">
    <source>
        <dbReference type="ARBA" id="ARBA00022723"/>
    </source>
</evidence>
<comment type="caution">
    <text evidence="6">The sequence shown here is derived from an EMBL/GenBank/DDBJ whole genome shotgun (WGS) entry which is preliminary data.</text>
</comment>
<dbReference type="InterPro" id="IPR017853">
    <property type="entry name" value="GH"/>
</dbReference>
<feature type="signal peptide" evidence="4">
    <location>
        <begin position="1"/>
        <end position="25"/>
    </location>
</feature>
<evidence type="ECO:0000256" key="3">
    <source>
        <dbReference type="ARBA" id="ARBA00022729"/>
    </source>
</evidence>
<keyword evidence="2" id="KW-0479">Metal-binding</keyword>
<evidence type="ECO:0000313" key="7">
    <source>
        <dbReference type="Proteomes" id="UP000658278"/>
    </source>
</evidence>
<dbReference type="AlphaFoldDB" id="A0A934VC20"/>
<dbReference type="RefSeq" id="WP_200280467.1">
    <property type="nucleotide sequence ID" value="NZ_JAENII010000010.1"/>
</dbReference>
<proteinExistence type="predicted"/>
<dbReference type="EMBL" id="JAENII010000010">
    <property type="protein sequence ID" value="MBK1827988.1"/>
    <property type="molecule type" value="Genomic_DNA"/>
</dbReference>
<feature type="chain" id="PRO_5037051296" description="Glycosyl hydrolase family 13 catalytic domain-containing protein" evidence="4">
    <location>
        <begin position="26"/>
        <end position="634"/>
    </location>
</feature>
<dbReference type="SUPFAM" id="SSF51445">
    <property type="entry name" value="(Trans)glycosidases"/>
    <property type="match status" value="1"/>
</dbReference>
<protein>
    <recommendedName>
        <fullName evidence="5">Glycosyl hydrolase family 13 catalytic domain-containing protein</fullName>
    </recommendedName>
</protein>
<keyword evidence="3 4" id="KW-0732">Signal</keyword>
<dbReference type="GO" id="GO:0005975">
    <property type="term" value="P:carbohydrate metabolic process"/>
    <property type="evidence" value="ECO:0007669"/>
    <property type="project" value="InterPro"/>
</dbReference>
<dbReference type="Gene3D" id="2.60.40.1180">
    <property type="entry name" value="Golgi alpha-mannosidase II"/>
    <property type="match status" value="1"/>
</dbReference>